<sequence>MIAASQACPTNEVDSFANALLTMTDDSEKELSILLILLRADILSTTDSVQILRSNTVATRMVALYSNNEAHNYLIDVFKPVFDELIDGKEFFDLHHVDERSTAENDKNISLFMKYLNKIVDAITASVDAIPFGLRAISKTIFTTTAINFPESKFAALGYAIEEIHYANC</sequence>
<organism evidence="1 2">
    <name type="scientific">Ambrosiozyma monospora</name>
    <name type="common">Yeast</name>
    <name type="synonym">Endomycopsis monosporus</name>
    <dbReference type="NCBI Taxonomy" id="43982"/>
    <lineage>
        <taxon>Eukaryota</taxon>
        <taxon>Fungi</taxon>
        <taxon>Dikarya</taxon>
        <taxon>Ascomycota</taxon>
        <taxon>Saccharomycotina</taxon>
        <taxon>Pichiomycetes</taxon>
        <taxon>Pichiales</taxon>
        <taxon>Pichiaceae</taxon>
        <taxon>Ambrosiozyma</taxon>
    </lineage>
</organism>
<keyword evidence="2" id="KW-1185">Reference proteome</keyword>
<accession>A0ACB5U343</accession>
<evidence type="ECO:0000313" key="1">
    <source>
        <dbReference type="EMBL" id="GMF00246.1"/>
    </source>
</evidence>
<protein>
    <submittedName>
        <fullName evidence="1">Unnamed protein product</fullName>
    </submittedName>
</protein>
<dbReference type="Proteomes" id="UP001165064">
    <property type="component" value="Unassembled WGS sequence"/>
</dbReference>
<reference evidence="1" key="1">
    <citation type="submission" date="2023-04" db="EMBL/GenBank/DDBJ databases">
        <title>Ambrosiozyma monospora NBRC 10751.</title>
        <authorList>
            <person name="Ichikawa N."/>
            <person name="Sato H."/>
            <person name="Tonouchi N."/>
        </authorList>
    </citation>
    <scope>NUCLEOTIDE SEQUENCE</scope>
    <source>
        <strain evidence="1">NBRC 10751</strain>
    </source>
</reference>
<gene>
    <name evidence="1" type="ORF">Amon02_001095400</name>
</gene>
<name>A0ACB5U343_AMBMO</name>
<comment type="caution">
    <text evidence="1">The sequence shown here is derived from an EMBL/GenBank/DDBJ whole genome shotgun (WGS) entry which is preliminary data.</text>
</comment>
<proteinExistence type="predicted"/>
<dbReference type="EMBL" id="BSXS01011328">
    <property type="protein sequence ID" value="GMF00246.1"/>
    <property type="molecule type" value="Genomic_DNA"/>
</dbReference>
<evidence type="ECO:0000313" key="2">
    <source>
        <dbReference type="Proteomes" id="UP001165064"/>
    </source>
</evidence>